<feature type="compositionally biased region" description="Polar residues" evidence="1">
    <location>
        <begin position="182"/>
        <end position="195"/>
    </location>
</feature>
<evidence type="ECO:0000313" key="3">
    <source>
        <dbReference type="Proteomes" id="UP000316747"/>
    </source>
</evidence>
<reference evidence="2 3" key="1">
    <citation type="submission" date="2019-06" db="EMBL/GenBank/DDBJ databases">
        <title>Genome sequencing of plant associated microbes to promote plant fitness in Sorghum bicolor and Oryza sativa.</title>
        <authorList>
            <person name="Coleman-Derr D."/>
        </authorList>
    </citation>
    <scope>NUCLEOTIDE SEQUENCE [LARGE SCALE GENOMIC DNA]</scope>
    <source>
        <strain evidence="2 3">KV-663</strain>
    </source>
</reference>
<feature type="compositionally biased region" description="Basic and acidic residues" evidence="1">
    <location>
        <begin position="280"/>
        <end position="290"/>
    </location>
</feature>
<protein>
    <submittedName>
        <fullName evidence="2">Uncharacterized protein</fullName>
    </submittedName>
</protein>
<gene>
    <name evidence="2" type="ORF">FBY41_1335</name>
</gene>
<dbReference type="OrthoDB" id="9830381at2"/>
<dbReference type="Proteomes" id="UP000316747">
    <property type="component" value="Unassembled WGS sequence"/>
</dbReference>
<organism evidence="2 3">
    <name type="scientific">Humibacillus xanthopallidus</name>
    <dbReference type="NCBI Taxonomy" id="412689"/>
    <lineage>
        <taxon>Bacteria</taxon>
        <taxon>Bacillati</taxon>
        <taxon>Actinomycetota</taxon>
        <taxon>Actinomycetes</taxon>
        <taxon>Micrococcales</taxon>
        <taxon>Intrasporangiaceae</taxon>
        <taxon>Humibacillus</taxon>
    </lineage>
</organism>
<sequence>MSDVFDRLVARATQRTPVLTARRASRFEPAAATPGAAAPFAASGLEVDGDPRERAPGADELLFRSGGLSVSGHGRGERRAHDARDELLFRSGSLPDGVSGDVPADAERGVTGRETGGEAARVHRPGDGAGRPAPPRPRSARPSGTPAGSDGPGGRDTEASRRRPAPDLQGVVEPPPDAAVTTRMSSSGPERNAATQPMKASVHLADATAEVAALMTSASAPERDSADIQRKSLSPSGSRSTERRIISPETLLADHLGPALVDAGALTEAEVARLVAVPARDRDRPRHDGRTPVGIDPVEVPATAEVHLHIDHLDVRRPPAPQPPSPRAAREPAGSRPVDHTAYLDRQRRRTGTGRP</sequence>
<feature type="compositionally biased region" description="Basic and acidic residues" evidence="1">
    <location>
        <begin position="337"/>
        <end position="346"/>
    </location>
</feature>
<comment type="caution">
    <text evidence="2">The sequence shown here is derived from an EMBL/GenBank/DDBJ whole genome shotgun (WGS) entry which is preliminary data.</text>
</comment>
<feature type="compositionally biased region" description="Basic residues" evidence="1">
    <location>
        <begin position="347"/>
        <end position="356"/>
    </location>
</feature>
<evidence type="ECO:0000256" key="1">
    <source>
        <dbReference type="SAM" id="MobiDB-lite"/>
    </source>
</evidence>
<feature type="region of interest" description="Disordered" evidence="1">
    <location>
        <begin position="26"/>
        <end position="201"/>
    </location>
</feature>
<keyword evidence="3" id="KW-1185">Reference proteome</keyword>
<feature type="region of interest" description="Disordered" evidence="1">
    <location>
        <begin position="215"/>
        <end position="244"/>
    </location>
</feature>
<feature type="compositionally biased region" description="Basic and acidic residues" evidence="1">
    <location>
        <begin position="153"/>
        <end position="165"/>
    </location>
</feature>
<dbReference type="AlphaFoldDB" id="A0A543I2Y3"/>
<feature type="compositionally biased region" description="Basic and acidic residues" evidence="1">
    <location>
        <begin position="74"/>
        <end position="88"/>
    </location>
</feature>
<feature type="region of interest" description="Disordered" evidence="1">
    <location>
        <begin position="280"/>
        <end position="299"/>
    </location>
</feature>
<feature type="compositionally biased region" description="Low complexity" evidence="1">
    <location>
        <begin position="29"/>
        <end position="42"/>
    </location>
</feature>
<dbReference type="RefSeq" id="WP_141842524.1">
    <property type="nucleotide sequence ID" value="NZ_VFPM01000001.1"/>
</dbReference>
<evidence type="ECO:0000313" key="2">
    <source>
        <dbReference type="EMBL" id="TQM64953.1"/>
    </source>
</evidence>
<feature type="compositionally biased region" description="Basic and acidic residues" evidence="1">
    <location>
        <begin position="221"/>
        <end position="230"/>
    </location>
</feature>
<feature type="region of interest" description="Disordered" evidence="1">
    <location>
        <begin position="313"/>
        <end position="356"/>
    </location>
</feature>
<dbReference type="EMBL" id="VFPM01000001">
    <property type="protein sequence ID" value="TQM64953.1"/>
    <property type="molecule type" value="Genomic_DNA"/>
</dbReference>
<name>A0A543I2Y3_9MICO</name>
<accession>A0A543I2Y3</accession>
<proteinExistence type="predicted"/>